<feature type="domain" description="PDZ" evidence="2">
    <location>
        <begin position="22"/>
        <end position="109"/>
    </location>
</feature>
<name>A0A3P9B3P4_9CICH</name>
<dbReference type="Pfam" id="PF00595">
    <property type="entry name" value="PDZ"/>
    <property type="match status" value="1"/>
</dbReference>
<dbReference type="CDD" id="cd06695">
    <property type="entry name" value="PDZ3_PTPN13_FRMPD2-like"/>
    <property type="match status" value="1"/>
</dbReference>
<reference evidence="3" key="2">
    <citation type="submission" date="2025-08" db="UniProtKB">
        <authorList>
            <consortium name="Ensembl"/>
        </authorList>
    </citation>
    <scope>IDENTIFICATION</scope>
</reference>
<evidence type="ECO:0000256" key="1">
    <source>
        <dbReference type="SAM" id="MobiDB-lite"/>
    </source>
</evidence>
<reference evidence="3 4" key="1">
    <citation type="journal article" date="2014" name="Nature">
        <title>The genomic substrate for adaptive radiation in African cichlid fish.</title>
        <authorList>
            <person name="Brawand D."/>
            <person name="Wagner C.E."/>
            <person name="Li Y.I."/>
            <person name="Malinsky M."/>
            <person name="Keller I."/>
            <person name="Fan S."/>
            <person name="Simakov O."/>
            <person name="Ng A.Y."/>
            <person name="Lim Z.W."/>
            <person name="Bezault E."/>
            <person name="Turner-Maier J."/>
            <person name="Johnson J."/>
            <person name="Alcazar R."/>
            <person name="Noh H.J."/>
            <person name="Russell P."/>
            <person name="Aken B."/>
            <person name="Alfoldi J."/>
            <person name="Amemiya C."/>
            <person name="Azzouzi N."/>
            <person name="Baroiller J.F."/>
            <person name="Barloy-Hubler F."/>
            <person name="Berlin A."/>
            <person name="Bloomquist R."/>
            <person name="Carleton K.L."/>
            <person name="Conte M.A."/>
            <person name="D'Cotta H."/>
            <person name="Eshel O."/>
            <person name="Gaffney L."/>
            <person name="Galibert F."/>
            <person name="Gante H.F."/>
            <person name="Gnerre S."/>
            <person name="Greuter L."/>
            <person name="Guyon R."/>
            <person name="Haddad N.S."/>
            <person name="Haerty W."/>
            <person name="Harris R.M."/>
            <person name="Hofmann H.A."/>
            <person name="Hourlier T."/>
            <person name="Hulata G."/>
            <person name="Jaffe D.B."/>
            <person name="Lara M."/>
            <person name="Lee A.P."/>
            <person name="MacCallum I."/>
            <person name="Mwaiko S."/>
            <person name="Nikaido M."/>
            <person name="Nishihara H."/>
            <person name="Ozouf-Costaz C."/>
            <person name="Penman D.J."/>
            <person name="Przybylski D."/>
            <person name="Rakotomanga M."/>
            <person name="Renn S.C.P."/>
            <person name="Ribeiro F.J."/>
            <person name="Ron M."/>
            <person name="Salzburger W."/>
            <person name="Sanchez-Pulido L."/>
            <person name="Santos M.E."/>
            <person name="Searle S."/>
            <person name="Sharpe T."/>
            <person name="Swofford R."/>
            <person name="Tan F.J."/>
            <person name="Williams L."/>
            <person name="Young S."/>
            <person name="Yin S."/>
            <person name="Okada N."/>
            <person name="Kocher T.D."/>
            <person name="Miska E.A."/>
            <person name="Lander E.S."/>
            <person name="Venkatesh B."/>
            <person name="Fernald R.D."/>
            <person name="Meyer A."/>
            <person name="Ponting C.P."/>
            <person name="Streelman J.T."/>
            <person name="Lindblad-Toh K."/>
            <person name="Seehausen O."/>
            <person name="Di Palma F."/>
        </authorList>
    </citation>
    <scope>NUCLEOTIDE SEQUENCE</scope>
</reference>
<dbReference type="Proteomes" id="UP000265160">
    <property type="component" value="LG13"/>
</dbReference>
<feature type="compositionally biased region" description="Basic and acidic residues" evidence="1">
    <location>
        <begin position="239"/>
        <end position="252"/>
    </location>
</feature>
<dbReference type="Ensembl" id="ENSMZET00005004706.1">
    <property type="protein sequence ID" value="ENSMZEP00005004504.1"/>
    <property type="gene ID" value="ENSMZEG00005003514.1"/>
</dbReference>
<feature type="compositionally biased region" description="Low complexity" evidence="1">
    <location>
        <begin position="212"/>
        <end position="222"/>
    </location>
</feature>
<proteinExistence type="predicted"/>
<evidence type="ECO:0000259" key="2">
    <source>
        <dbReference type="PROSITE" id="PS50106"/>
    </source>
</evidence>
<feature type="compositionally biased region" description="Pro residues" evidence="1">
    <location>
        <begin position="430"/>
        <end position="441"/>
    </location>
</feature>
<dbReference type="SUPFAM" id="SSF50156">
    <property type="entry name" value="PDZ domain-like"/>
    <property type="match status" value="1"/>
</dbReference>
<feature type="compositionally biased region" description="Pro residues" evidence="1">
    <location>
        <begin position="190"/>
        <end position="211"/>
    </location>
</feature>
<dbReference type="Gene3D" id="2.30.42.10">
    <property type="match status" value="1"/>
</dbReference>
<dbReference type="PROSITE" id="PS50106">
    <property type="entry name" value="PDZ"/>
    <property type="match status" value="1"/>
</dbReference>
<reference evidence="3" key="3">
    <citation type="submission" date="2025-09" db="UniProtKB">
        <authorList>
            <consortium name="Ensembl"/>
        </authorList>
    </citation>
    <scope>IDENTIFICATION</scope>
</reference>
<feature type="region of interest" description="Disordered" evidence="1">
    <location>
        <begin position="145"/>
        <end position="264"/>
    </location>
</feature>
<sequence>METTLSGRAKDYSFVTDENTREVVLRKSLSGLGFSFYISQLHSGPDRSSVVRIKRLFPGQPAQESGLLREGDIILTVNKEPLKNLPYQRVLLLLRGAPSEVHLLICRPGPGALNDGDNNSLTLTSLRDARSRSLDIRLGEDYSELLKKPSNQEEEPTSKTEKNSELPAASQLPESQEDLKAEVQTQQTPPSSPRSPPSPTSPTSPPSPVSPASPASPTSPGSGSPPAPTEAQLAAGKLEQQKEAEAEKKSKDVEEEDATTSSSTVMLIDVCPKTGSNSVYTSGVREEADGSVTYCLMGNGLTIMADEEYLTISSTLEPPHMLPTASTQTANFSSQTSSSLQYPHPNPTTLALNLLSDTPTTCSLAHPSQPLTTQPPKTKHHPIQQGLLPSHYKAMSKISRPMVPPPQPPPLTPITAQIISVAPCPSPPPPVLPPTLLPPAAPIQFREELEKKEKEYK</sequence>
<accession>A0A3P9B3P4</accession>
<dbReference type="STRING" id="106582.ENSMZEP00005004504"/>
<dbReference type="AlphaFoldDB" id="A0A3P9B3P4"/>
<dbReference type="PANTHER" id="PTHR46900">
    <property type="entry name" value="TYROSINE-PROTEIN PHOSPHATASE NON-RECEPTOR TYPE 13"/>
    <property type="match status" value="1"/>
</dbReference>
<evidence type="ECO:0000313" key="3">
    <source>
        <dbReference type="Ensembl" id="ENSMZEP00005004504.1"/>
    </source>
</evidence>
<dbReference type="InterPro" id="IPR001478">
    <property type="entry name" value="PDZ"/>
</dbReference>
<protein>
    <recommendedName>
        <fullName evidence="2">PDZ domain-containing protein</fullName>
    </recommendedName>
</protein>
<feature type="compositionally biased region" description="Basic and acidic residues" evidence="1">
    <location>
        <begin position="145"/>
        <end position="164"/>
    </location>
</feature>
<evidence type="ECO:0000313" key="4">
    <source>
        <dbReference type="Proteomes" id="UP000265160"/>
    </source>
</evidence>
<organism evidence="3 4">
    <name type="scientific">Maylandia zebra</name>
    <name type="common">zebra mbuna</name>
    <dbReference type="NCBI Taxonomy" id="106582"/>
    <lineage>
        <taxon>Eukaryota</taxon>
        <taxon>Metazoa</taxon>
        <taxon>Chordata</taxon>
        <taxon>Craniata</taxon>
        <taxon>Vertebrata</taxon>
        <taxon>Euteleostomi</taxon>
        <taxon>Actinopterygii</taxon>
        <taxon>Neopterygii</taxon>
        <taxon>Teleostei</taxon>
        <taxon>Neoteleostei</taxon>
        <taxon>Acanthomorphata</taxon>
        <taxon>Ovalentaria</taxon>
        <taxon>Cichlomorphae</taxon>
        <taxon>Cichliformes</taxon>
        <taxon>Cichlidae</taxon>
        <taxon>African cichlids</taxon>
        <taxon>Pseudocrenilabrinae</taxon>
        <taxon>Haplochromini</taxon>
        <taxon>Maylandia</taxon>
        <taxon>Maylandia zebra complex</taxon>
    </lineage>
</organism>
<keyword evidence="4" id="KW-1185">Reference proteome</keyword>
<dbReference type="InterPro" id="IPR036034">
    <property type="entry name" value="PDZ_sf"/>
</dbReference>
<feature type="compositionally biased region" description="Basic and acidic residues" evidence="1">
    <location>
        <begin position="445"/>
        <end position="457"/>
    </location>
</feature>
<dbReference type="GeneTree" id="ENSGT00940000161964"/>
<dbReference type="PANTHER" id="PTHR46900:SF4">
    <property type="entry name" value="FERM AND PDZ DOMAIN CONTAINING 2"/>
    <property type="match status" value="1"/>
</dbReference>
<feature type="region of interest" description="Disordered" evidence="1">
    <location>
        <begin position="430"/>
        <end position="457"/>
    </location>
</feature>
<dbReference type="InterPro" id="IPR052074">
    <property type="entry name" value="NonRcpt_TyrProt_Phosphatase"/>
</dbReference>
<dbReference type="SMART" id="SM00228">
    <property type="entry name" value="PDZ"/>
    <property type="match status" value="1"/>
</dbReference>